<organism evidence="9 10">
    <name type="scientific">Polysphondylium violaceum</name>
    <dbReference type="NCBI Taxonomy" id="133409"/>
    <lineage>
        <taxon>Eukaryota</taxon>
        <taxon>Amoebozoa</taxon>
        <taxon>Evosea</taxon>
        <taxon>Eumycetozoa</taxon>
        <taxon>Dictyostelia</taxon>
        <taxon>Dictyosteliales</taxon>
        <taxon>Dictyosteliaceae</taxon>
        <taxon>Polysphondylium</taxon>
    </lineage>
</organism>
<keyword evidence="4" id="KW-0677">Repeat</keyword>
<evidence type="ECO:0000256" key="5">
    <source>
        <dbReference type="ARBA" id="ARBA00023157"/>
    </source>
</evidence>
<dbReference type="EMBL" id="AJWJ01000535">
    <property type="protein sequence ID" value="KAF2070141.1"/>
    <property type="molecule type" value="Genomic_DNA"/>
</dbReference>
<dbReference type="InterPro" id="IPR008138">
    <property type="entry name" value="SapB_2"/>
</dbReference>
<name>A0A8J4UQ40_9MYCE</name>
<evidence type="ECO:0000256" key="7">
    <source>
        <dbReference type="SAM" id="SignalP"/>
    </source>
</evidence>
<feature type="domain" description="Saposin B-type" evidence="8">
    <location>
        <begin position="213"/>
        <end position="293"/>
    </location>
</feature>
<dbReference type="PANTHER" id="PTHR11480:SF68">
    <property type="entry name" value="SAPOSIN B DOMAIN-CONTAINING PROTEIN-RELATED"/>
    <property type="match status" value="1"/>
</dbReference>
<dbReference type="InterPro" id="IPR011001">
    <property type="entry name" value="Saposin-like"/>
</dbReference>
<dbReference type="InterPro" id="IPR008139">
    <property type="entry name" value="SaposinB_dom"/>
</dbReference>
<dbReference type="PRINTS" id="PR01797">
    <property type="entry name" value="SAPOSIN"/>
</dbReference>
<proteinExistence type="predicted"/>
<dbReference type="InterPro" id="IPR007856">
    <property type="entry name" value="SapB_1"/>
</dbReference>
<accession>A0A8J4UQ40</accession>
<keyword evidence="2" id="KW-0964">Secreted</keyword>
<dbReference type="InterPro" id="IPR051428">
    <property type="entry name" value="Sphingo_Act-Surfact_Prot"/>
</dbReference>
<keyword evidence="6" id="KW-0325">Glycoprotein</keyword>
<dbReference type="FunFam" id="1.10.225.10:FF:000002">
    <property type="entry name" value="prosaposin isoform X2"/>
    <property type="match status" value="1"/>
</dbReference>
<dbReference type="Proteomes" id="UP000695562">
    <property type="component" value="Unassembled WGS sequence"/>
</dbReference>
<protein>
    <recommendedName>
        <fullName evidence="8">Saposin B-type domain-containing protein</fullName>
    </recommendedName>
</protein>
<evidence type="ECO:0000256" key="4">
    <source>
        <dbReference type="ARBA" id="ARBA00022737"/>
    </source>
</evidence>
<keyword evidence="5" id="KW-1015">Disulfide bond</keyword>
<dbReference type="SMART" id="SM00741">
    <property type="entry name" value="SapB"/>
    <property type="match status" value="3"/>
</dbReference>
<comment type="subcellular location">
    <subcellularLocation>
        <location evidence="1">Secreted</location>
    </subcellularLocation>
</comment>
<dbReference type="GO" id="GO:0005576">
    <property type="term" value="C:extracellular region"/>
    <property type="evidence" value="ECO:0007669"/>
    <property type="project" value="UniProtKB-SubCell"/>
</dbReference>
<dbReference type="Pfam" id="PF05184">
    <property type="entry name" value="SapB_1"/>
    <property type="match status" value="3"/>
</dbReference>
<dbReference type="InterPro" id="IPR008373">
    <property type="entry name" value="Saposin"/>
</dbReference>
<evidence type="ECO:0000313" key="9">
    <source>
        <dbReference type="EMBL" id="KAF2070141.1"/>
    </source>
</evidence>
<evidence type="ECO:0000256" key="6">
    <source>
        <dbReference type="ARBA" id="ARBA00023180"/>
    </source>
</evidence>
<dbReference type="Gene3D" id="1.10.225.10">
    <property type="entry name" value="Saposin-like"/>
    <property type="match status" value="3"/>
</dbReference>
<dbReference type="GO" id="GO:0005764">
    <property type="term" value="C:lysosome"/>
    <property type="evidence" value="ECO:0007669"/>
    <property type="project" value="InterPro"/>
</dbReference>
<feature type="domain" description="Saposin B-type" evidence="8">
    <location>
        <begin position="28"/>
        <end position="109"/>
    </location>
</feature>
<evidence type="ECO:0000256" key="3">
    <source>
        <dbReference type="ARBA" id="ARBA00022729"/>
    </source>
</evidence>
<dbReference type="SUPFAM" id="SSF47862">
    <property type="entry name" value="Saposin"/>
    <property type="match status" value="3"/>
</dbReference>
<reference evidence="9" key="1">
    <citation type="submission" date="2020-01" db="EMBL/GenBank/DDBJ databases">
        <title>Development of genomics and gene disruption for Polysphondylium violaceum indicates a role for the polyketide synthase stlB in stalk morphogenesis.</title>
        <authorList>
            <person name="Narita B."/>
            <person name="Kawabe Y."/>
            <person name="Kin K."/>
            <person name="Saito T."/>
            <person name="Gibbs R."/>
            <person name="Kuspa A."/>
            <person name="Muzny D."/>
            <person name="Queller D."/>
            <person name="Richards S."/>
            <person name="Strassman J."/>
            <person name="Sucgang R."/>
            <person name="Worley K."/>
            <person name="Schaap P."/>
        </authorList>
    </citation>
    <scope>NUCLEOTIDE SEQUENCE</scope>
    <source>
        <strain evidence="9">QSvi11</strain>
    </source>
</reference>
<keyword evidence="10" id="KW-1185">Reference proteome</keyword>
<feature type="chain" id="PRO_5035180110" description="Saposin B-type domain-containing protein" evidence="7">
    <location>
        <begin position="24"/>
        <end position="308"/>
    </location>
</feature>
<dbReference type="PROSITE" id="PS50015">
    <property type="entry name" value="SAP_B"/>
    <property type="match status" value="3"/>
</dbReference>
<dbReference type="PANTHER" id="PTHR11480">
    <property type="entry name" value="SAPOSIN-RELATED"/>
    <property type="match status" value="1"/>
</dbReference>
<keyword evidence="3 7" id="KW-0732">Signal</keyword>
<feature type="domain" description="Saposin B-type" evidence="8">
    <location>
        <begin position="117"/>
        <end position="199"/>
    </location>
</feature>
<evidence type="ECO:0000256" key="1">
    <source>
        <dbReference type="ARBA" id="ARBA00004613"/>
    </source>
</evidence>
<dbReference type="GO" id="GO:0006665">
    <property type="term" value="P:sphingolipid metabolic process"/>
    <property type="evidence" value="ECO:0007669"/>
    <property type="project" value="InterPro"/>
</dbReference>
<dbReference type="OrthoDB" id="20602at2759"/>
<gene>
    <name evidence="9" type="ORF">CYY_008540</name>
</gene>
<evidence type="ECO:0000259" key="8">
    <source>
        <dbReference type="PROSITE" id="PS50015"/>
    </source>
</evidence>
<evidence type="ECO:0000313" key="10">
    <source>
        <dbReference type="Proteomes" id="UP000695562"/>
    </source>
</evidence>
<sequence>MMKYLFVTLALLAILSSSTAVSASKFDGASECDLCEFIVHYAEQYISNNQTEAVVIAKLEKACLRLPGTLGGDCSNAVELYGQMIFNLLINKETPATVCSQVGLCSKAKQIKRAIGATEECEICKYVATYVDNYLEKTANVTEIEALLSQDCAFLTVSQWVNECQALVDQYTPFIINYIETNETPTKVCDEIGVCSGSSSSSASSTTEEVEGSQIYCAACNYVASIVEDELKNNKTMDEIISEVSRLCPFAKEFSKECDVMVQTYIPDLITMIDNDFTPAQVCQKLKLCPPPNTPSPKAIHIRFNNQH</sequence>
<evidence type="ECO:0000256" key="2">
    <source>
        <dbReference type="ARBA" id="ARBA00022525"/>
    </source>
</evidence>
<feature type="signal peptide" evidence="7">
    <location>
        <begin position="1"/>
        <end position="23"/>
    </location>
</feature>
<dbReference type="GO" id="GO:0016020">
    <property type="term" value="C:membrane"/>
    <property type="evidence" value="ECO:0007669"/>
    <property type="project" value="GOC"/>
</dbReference>
<comment type="caution">
    <text evidence="9">The sequence shown here is derived from an EMBL/GenBank/DDBJ whole genome shotgun (WGS) entry which is preliminary data.</text>
</comment>
<dbReference type="Pfam" id="PF03489">
    <property type="entry name" value="SapB_2"/>
    <property type="match status" value="3"/>
</dbReference>
<dbReference type="AlphaFoldDB" id="A0A8J4UQ40"/>